<evidence type="ECO:0000313" key="1">
    <source>
        <dbReference type="EMBL" id="MBA2946648.1"/>
    </source>
</evidence>
<accession>A0A7W0DL57</accession>
<gene>
    <name evidence="1" type="ORF">H1D24_12710</name>
</gene>
<sequence length="206" mass="21666">MTVRLTLLCASTWDATREAVFGEGALNELALLEAGAARAVLPPYSPAVRAPSVRCAQIAEALGLETAVEPALRDLDHGDWGGRTVAEVVADDPYGFHAWLTDPDAAPHGGESVRGLCRRTANWLRSMEPGTGHALVIAGQTAVRALLLQALGVPARAFWHLDVPALSTVSLTPSSDCGTTRLDPGLYGLHYVTDGHPVTDAIARAS</sequence>
<dbReference type="Proteomes" id="UP000545761">
    <property type="component" value="Unassembled WGS sequence"/>
</dbReference>
<dbReference type="AlphaFoldDB" id="A0A7W0DL57"/>
<organism evidence="1 2">
    <name type="scientific">Streptomyces himalayensis subsp. himalayensis</name>
    <dbReference type="NCBI Taxonomy" id="2756131"/>
    <lineage>
        <taxon>Bacteria</taxon>
        <taxon>Bacillati</taxon>
        <taxon>Actinomycetota</taxon>
        <taxon>Actinomycetes</taxon>
        <taxon>Kitasatosporales</taxon>
        <taxon>Streptomycetaceae</taxon>
        <taxon>Streptomyces</taxon>
        <taxon>Streptomyces himalayensis</taxon>
    </lineage>
</organism>
<dbReference type="SUPFAM" id="SSF53254">
    <property type="entry name" value="Phosphoglycerate mutase-like"/>
    <property type="match status" value="1"/>
</dbReference>
<comment type="caution">
    <text evidence="1">The sequence shown here is derived from an EMBL/GenBank/DDBJ whole genome shotgun (WGS) entry which is preliminary data.</text>
</comment>
<evidence type="ECO:0000313" key="2">
    <source>
        <dbReference type="Proteomes" id="UP000545761"/>
    </source>
</evidence>
<dbReference type="InterPro" id="IPR013078">
    <property type="entry name" value="His_Pase_superF_clade-1"/>
</dbReference>
<dbReference type="Gene3D" id="3.40.50.1240">
    <property type="entry name" value="Phosphoglycerate mutase-like"/>
    <property type="match status" value="1"/>
</dbReference>
<dbReference type="EMBL" id="JACEHE010000006">
    <property type="protein sequence ID" value="MBA2946648.1"/>
    <property type="molecule type" value="Genomic_DNA"/>
</dbReference>
<dbReference type="Pfam" id="PF00300">
    <property type="entry name" value="His_Phos_1"/>
    <property type="match status" value="1"/>
</dbReference>
<reference evidence="1 2" key="1">
    <citation type="submission" date="2020-07" db="EMBL/GenBank/DDBJ databases">
        <title>Streptomyces isolated from Indian soil.</title>
        <authorList>
            <person name="Mandal S."/>
            <person name="Maiti P.K."/>
        </authorList>
    </citation>
    <scope>NUCLEOTIDE SEQUENCE [LARGE SCALE GENOMIC DNA]</scope>
    <source>
        <strain evidence="1 2">PSKA28</strain>
    </source>
</reference>
<proteinExistence type="predicted"/>
<protein>
    <submittedName>
        <fullName evidence="1">Histidine phosphatase family protein</fullName>
    </submittedName>
</protein>
<dbReference type="InterPro" id="IPR029033">
    <property type="entry name" value="His_PPase_superfam"/>
</dbReference>
<name>A0A7W0DL57_9ACTN</name>
<dbReference type="RefSeq" id="WP_181657575.1">
    <property type="nucleotide sequence ID" value="NZ_JACEHE010000006.1"/>
</dbReference>